<dbReference type="RefSeq" id="WP_013177852.1">
    <property type="nucleotide sequence ID" value="NC_014221.1"/>
</dbReference>
<evidence type="ECO:0000256" key="4">
    <source>
        <dbReference type="ARBA" id="ARBA00022432"/>
    </source>
</evidence>
<gene>
    <name evidence="10" type="primary">pckA</name>
    <name evidence="11" type="ordered locus">Trad_1360</name>
</gene>
<keyword evidence="7 10" id="KW-0067">ATP-binding</keyword>
<evidence type="ECO:0000313" key="11">
    <source>
        <dbReference type="EMBL" id="ADI14482.1"/>
    </source>
</evidence>
<comment type="function">
    <text evidence="10">Involved in the gluconeogenesis. Catalyzes the conversion of oxaloacetate (OAA) to phosphoenolpyruvate (PEP) through direct phosphoryl transfer between the nucleoside triphosphate and OAA.</text>
</comment>
<dbReference type="GO" id="GO:0006094">
    <property type="term" value="P:gluconeogenesis"/>
    <property type="evidence" value="ECO:0007669"/>
    <property type="project" value="UniProtKB-UniRule"/>
</dbReference>
<feature type="binding site" evidence="10">
    <location>
        <position position="216"/>
    </location>
    <ligand>
        <name>ATP</name>
        <dbReference type="ChEBI" id="CHEBI:30616"/>
    </ligand>
</feature>
<evidence type="ECO:0000256" key="3">
    <source>
        <dbReference type="ARBA" id="ARBA00012363"/>
    </source>
</evidence>
<dbReference type="SUPFAM" id="SSF53795">
    <property type="entry name" value="PEP carboxykinase-like"/>
    <property type="match status" value="1"/>
</dbReference>
<evidence type="ECO:0000256" key="2">
    <source>
        <dbReference type="ARBA" id="ARBA00006052"/>
    </source>
</evidence>
<comment type="similarity">
    <text evidence="2 10">Belongs to the phosphoenolpyruvate carboxykinase (ATP) family.</text>
</comment>
<keyword evidence="10" id="KW-0464">Manganese</keyword>
<dbReference type="Gene3D" id="2.170.8.10">
    <property type="entry name" value="Phosphoenolpyruvate Carboxykinase, domain 2"/>
    <property type="match status" value="1"/>
</dbReference>
<dbReference type="NCBIfam" id="NF006821">
    <property type="entry name" value="PRK09344.1-3"/>
    <property type="match status" value="1"/>
</dbReference>
<feature type="binding site" evidence="10">
    <location>
        <position position="319"/>
    </location>
    <ligand>
        <name>ATP</name>
        <dbReference type="ChEBI" id="CHEBI:30616"/>
    </ligand>
</feature>
<dbReference type="InterPro" id="IPR008210">
    <property type="entry name" value="PEP_carboxykinase_N"/>
</dbReference>
<feature type="binding site" evidence="10">
    <location>
        <position position="191"/>
    </location>
    <ligand>
        <name>substrate</name>
    </ligand>
</feature>
<dbReference type="InterPro" id="IPR001272">
    <property type="entry name" value="PEP_carboxykinase_ATP"/>
</dbReference>
<dbReference type="Gene3D" id="3.90.228.20">
    <property type="match status" value="1"/>
</dbReference>
<keyword evidence="10" id="KW-0963">Cytoplasm</keyword>
<accession>D7CWX4</accession>
<feature type="binding site" evidence="10">
    <location>
        <position position="197"/>
    </location>
    <ligand>
        <name>substrate</name>
    </ligand>
</feature>
<dbReference type="Gene3D" id="3.40.449.10">
    <property type="entry name" value="Phosphoenolpyruvate Carboxykinase, domain 1"/>
    <property type="match status" value="1"/>
</dbReference>
<organism evidence="11 12">
    <name type="scientific">Truepera radiovictrix (strain DSM 17093 / CIP 108686 / LMG 22925 / RQ-24)</name>
    <dbReference type="NCBI Taxonomy" id="649638"/>
    <lineage>
        <taxon>Bacteria</taxon>
        <taxon>Thermotogati</taxon>
        <taxon>Deinococcota</taxon>
        <taxon>Deinococci</taxon>
        <taxon>Trueperales</taxon>
        <taxon>Trueperaceae</taxon>
        <taxon>Truepera</taxon>
    </lineage>
</organism>
<keyword evidence="10" id="KW-0479">Metal-binding</keyword>
<feature type="binding site" evidence="10">
    <location>
        <position position="58"/>
    </location>
    <ligand>
        <name>substrate</name>
    </ligand>
</feature>
<dbReference type="Proteomes" id="UP000000379">
    <property type="component" value="Chromosome"/>
</dbReference>
<feature type="binding site" evidence="10">
    <location>
        <position position="319"/>
    </location>
    <ligand>
        <name>substrate</name>
    </ligand>
</feature>
<dbReference type="eggNOG" id="COG1866">
    <property type="taxonomic scope" value="Bacteria"/>
</dbReference>
<protein>
    <recommendedName>
        <fullName evidence="3 10">Phosphoenolpyruvate carboxykinase (ATP)</fullName>
        <shortName evidence="10">PCK</shortName>
        <shortName evidence="10">PEP carboxykinase</shortName>
        <shortName evidence="10">PEPCK</shortName>
        <ecNumber evidence="3 10">4.1.1.49</ecNumber>
    </recommendedName>
</protein>
<dbReference type="PIRSF" id="PIRSF006294">
    <property type="entry name" value="PEP_crbxkin"/>
    <property type="match status" value="1"/>
</dbReference>
<dbReference type="HAMAP" id="MF_00453">
    <property type="entry name" value="PEPCK_ATP"/>
    <property type="match status" value="1"/>
</dbReference>
<keyword evidence="12" id="KW-1185">Reference proteome</keyword>
<feature type="binding site" evidence="10">
    <location>
        <position position="197"/>
    </location>
    <ligand>
        <name>ATP</name>
        <dbReference type="ChEBI" id="CHEBI:30616"/>
    </ligand>
</feature>
<feature type="binding site" evidence="10">
    <location>
        <position position="197"/>
    </location>
    <ligand>
        <name>Mn(2+)</name>
        <dbReference type="ChEBI" id="CHEBI:29035"/>
    </ligand>
</feature>
<sequence>MADTATPAVQLSGLSDVLRTPYHNLPSAALIEESLRRHEGLLSVDGALCADTGHFTGRSPQDKFIVKDALTENTVAWGAINQPLSEAHFAALKRDMLAALAHTTPFVQDLYAGTDPAYRLSVRVITEYAWHSLFARNMFVRPETREARDPDFTVINLPSFRADPERHGCRSETVIAVSFSERLVLVGATEYAGEIKKSIFSVLNFLLPDRDVMPMHCSANVGAEGKAALFFGLSGTGKTTLSADPHRTLIGDDEHGWSGRGIFNFEGGCYAKVINLSPEAEPEIFATTKRFGTILENVVVDPHTRAVDFGDARKTENTRASYPIHFIPNASLEGTAGHPTDVVFLTADAFGVLPPIAKLSVEGAMYHFLSGYTAKVAGTERGVTEPKATFSTCFGAPFMPRHPGVYAQMLGDKLRQHGANVWLVNTGWSGGPYGTGARMKLAYTRAMVQAALSGALKGVPTRQHPVFNVAMPTACPGVPADVLDPKSTWADAEAYDRQAAKLARMFGDNFAQFASSVPEAVRAAGPNL</sequence>
<keyword evidence="6 10" id="KW-0210">Decarboxylase</keyword>
<feature type="binding site" evidence="10">
    <location>
        <begin position="232"/>
        <end position="240"/>
    </location>
    <ligand>
        <name>ATP</name>
        <dbReference type="ChEBI" id="CHEBI:30616"/>
    </ligand>
</feature>
<dbReference type="SUPFAM" id="SSF68923">
    <property type="entry name" value="PEP carboxykinase N-terminal domain"/>
    <property type="match status" value="1"/>
</dbReference>
<dbReference type="PANTHER" id="PTHR30031">
    <property type="entry name" value="PHOSPHOENOLPYRUVATE CARBOXYKINASE ATP"/>
    <property type="match status" value="1"/>
</dbReference>
<feature type="binding site" evidence="10">
    <location>
        <position position="444"/>
    </location>
    <ligand>
        <name>ATP</name>
        <dbReference type="ChEBI" id="CHEBI:30616"/>
    </ligand>
</feature>
<dbReference type="OrthoDB" id="9806325at2"/>
<feature type="binding site" evidence="10">
    <location>
        <position position="253"/>
    </location>
    <ligand>
        <name>Mn(2+)</name>
        <dbReference type="ChEBI" id="CHEBI:29035"/>
    </ligand>
</feature>
<keyword evidence="8 10" id="KW-0456">Lyase</keyword>
<dbReference type="GO" id="GO:0046872">
    <property type="term" value="F:metal ion binding"/>
    <property type="evidence" value="ECO:0007669"/>
    <property type="project" value="UniProtKB-KW"/>
</dbReference>
<dbReference type="CDD" id="cd00484">
    <property type="entry name" value="PEPCK_ATP"/>
    <property type="match status" value="1"/>
</dbReference>
<proteinExistence type="inferred from homology"/>
<dbReference type="HOGENOM" id="CLU_018247_0_1_0"/>
<dbReference type="AlphaFoldDB" id="D7CWX4"/>
<evidence type="ECO:0000256" key="8">
    <source>
        <dbReference type="ARBA" id="ARBA00023239"/>
    </source>
</evidence>
<dbReference type="EMBL" id="CP002049">
    <property type="protein sequence ID" value="ADI14482.1"/>
    <property type="molecule type" value="Genomic_DNA"/>
</dbReference>
<comment type="subcellular location">
    <subcellularLocation>
        <location evidence="10">Cytoplasm</location>
    </subcellularLocation>
</comment>
<dbReference type="GO" id="GO:0004612">
    <property type="term" value="F:phosphoenolpyruvate carboxykinase (ATP) activity"/>
    <property type="evidence" value="ECO:0007669"/>
    <property type="project" value="UniProtKB-UniRule"/>
</dbReference>
<comment type="cofactor">
    <cofactor evidence="10">
        <name>Mn(2+)</name>
        <dbReference type="ChEBI" id="CHEBI:29035"/>
    </cofactor>
    <text evidence="10">Binds 1 Mn(2+) ion per subunit.</text>
</comment>
<dbReference type="NCBIfam" id="NF006820">
    <property type="entry name" value="PRK09344.1-2"/>
    <property type="match status" value="1"/>
</dbReference>
<dbReference type="InterPro" id="IPR013035">
    <property type="entry name" value="PEP_carboxykinase_C"/>
</dbReference>
<keyword evidence="4 10" id="KW-0312">Gluconeogenesis</keyword>
<dbReference type="GO" id="GO:0005829">
    <property type="term" value="C:cytosol"/>
    <property type="evidence" value="ECO:0007669"/>
    <property type="project" value="TreeGrafter"/>
</dbReference>
<reference evidence="12" key="1">
    <citation type="submission" date="2010-05" db="EMBL/GenBank/DDBJ databases">
        <title>The complete genome of Truepera radiovictris DSM 17093.</title>
        <authorList>
            <consortium name="US DOE Joint Genome Institute (JGI-PGF)"/>
            <person name="Lucas S."/>
            <person name="Copeland A."/>
            <person name="Lapidus A."/>
            <person name="Glavina del Rio T."/>
            <person name="Dalin E."/>
            <person name="Tice H."/>
            <person name="Bruce D."/>
            <person name="Goodwin L."/>
            <person name="Pitluck S."/>
            <person name="Kyrpides N."/>
            <person name="Mavromatis K."/>
            <person name="Ovchinnikova G."/>
            <person name="Munk A.C."/>
            <person name="Detter J.C."/>
            <person name="Han C."/>
            <person name="Tapia R."/>
            <person name="Land M."/>
            <person name="Hauser L."/>
            <person name="Markowitz V."/>
            <person name="Cheng J.-F."/>
            <person name="Hugenholtz P."/>
            <person name="Woyke T."/>
            <person name="Wu D."/>
            <person name="Tindall B."/>
            <person name="Pomrenke H.G."/>
            <person name="Brambilla E."/>
            <person name="Klenk H.-P."/>
            <person name="Eisen J.A."/>
        </authorList>
    </citation>
    <scope>NUCLEOTIDE SEQUENCE [LARGE SCALE GENOMIC DNA]</scope>
    <source>
        <strain evidence="12">DSM 17093 / CIP 108686 / LMG 22925 / RQ-24</strain>
    </source>
</reference>
<comment type="caution">
    <text evidence="10">Lacks conserved residue(s) required for the propagation of feature annotation.</text>
</comment>
<dbReference type="PANTHER" id="PTHR30031:SF0">
    <property type="entry name" value="PHOSPHOENOLPYRUVATE CARBOXYKINASE (ATP)"/>
    <property type="match status" value="1"/>
</dbReference>
<dbReference type="Pfam" id="PF01293">
    <property type="entry name" value="PEPCK_ATP"/>
    <property type="match status" value="1"/>
</dbReference>
<dbReference type="STRING" id="649638.Trad_1360"/>
<evidence type="ECO:0000256" key="6">
    <source>
        <dbReference type="ARBA" id="ARBA00022793"/>
    </source>
</evidence>
<dbReference type="NCBIfam" id="NF006822">
    <property type="entry name" value="PRK09344.1-4"/>
    <property type="match status" value="1"/>
</dbReference>
<evidence type="ECO:0000256" key="7">
    <source>
        <dbReference type="ARBA" id="ARBA00022840"/>
    </source>
</evidence>
<feature type="binding site" evidence="10">
    <location>
        <position position="216"/>
    </location>
    <ligand>
        <name>Mn(2+)</name>
        <dbReference type="ChEBI" id="CHEBI:29035"/>
    </ligand>
</feature>
<feature type="binding site" evidence="10">
    <location>
        <position position="281"/>
    </location>
    <ligand>
        <name>ATP</name>
        <dbReference type="ChEBI" id="CHEBI:30616"/>
    </ligand>
</feature>
<evidence type="ECO:0000256" key="9">
    <source>
        <dbReference type="ARBA" id="ARBA00047371"/>
    </source>
</evidence>
<evidence type="ECO:0000256" key="1">
    <source>
        <dbReference type="ARBA" id="ARBA00004742"/>
    </source>
</evidence>
<evidence type="ECO:0000256" key="5">
    <source>
        <dbReference type="ARBA" id="ARBA00022741"/>
    </source>
</evidence>
<comment type="catalytic activity">
    <reaction evidence="9 10">
        <text>oxaloacetate + ATP = phosphoenolpyruvate + ADP + CO2</text>
        <dbReference type="Rhea" id="RHEA:18617"/>
        <dbReference type="ChEBI" id="CHEBI:16452"/>
        <dbReference type="ChEBI" id="CHEBI:16526"/>
        <dbReference type="ChEBI" id="CHEBI:30616"/>
        <dbReference type="ChEBI" id="CHEBI:58702"/>
        <dbReference type="ChEBI" id="CHEBI:456216"/>
        <dbReference type="EC" id="4.1.1.49"/>
    </reaction>
</comment>
<keyword evidence="5 10" id="KW-0547">Nucleotide-binding</keyword>
<reference evidence="11 12" key="2">
    <citation type="journal article" date="2011" name="Stand. Genomic Sci.">
        <title>Complete genome sequence of Truepera radiovictrix type strain (RQ-24).</title>
        <authorList>
            <person name="Ivanova N."/>
            <person name="Rohde C."/>
            <person name="Munk C."/>
            <person name="Nolan M."/>
            <person name="Lucas S."/>
            <person name="Del Rio T.G."/>
            <person name="Tice H."/>
            <person name="Deshpande S."/>
            <person name="Cheng J.F."/>
            <person name="Tapia R."/>
            <person name="Han C."/>
            <person name="Goodwin L."/>
            <person name="Pitluck S."/>
            <person name="Liolios K."/>
            <person name="Mavromatis K."/>
            <person name="Mikhailova N."/>
            <person name="Pati A."/>
            <person name="Chen A."/>
            <person name="Palaniappan K."/>
            <person name="Land M."/>
            <person name="Hauser L."/>
            <person name="Chang Y.J."/>
            <person name="Jeffries C.D."/>
            <person name="Brambilla E."/>
            <person name="Rohde M."/>
            <person name="Goker M."/>
            <person name="Tindall B.J."/>
            <person name="Woyke T."/>
            <person name="Bristow J."/>
            <person name="Eisen J.A."/>
            <person name="Markowitz V."/>
            <person name="Hugenholtz P."/>
            <person name="Kyrpides N.C."/>
            <person name="Klenk H.P."/>
            <person name="Lapidus A."/>
        </authorList>
    </citation>
    <scope>NUCLEOTIDE SEQUENCE [LARGE SCALE GENOMIC DNA]</scope>
    <source>
        <strain evidence="12">DSM 17093 / CIP 108686 / LMG 22925 / RQ-24</strain>
    </source>
</reference>
<comment type="pathway">
    <text evidence="1 10">Carbohydrate biosynthesis; gluconeogenesis.</text>
</comment>
<evidence type="ECO:0000256" key="10">
    <source>
        <dbReference type="HAMAP-Rule" id="MF_00453"/>
    </source>
</evidence>
<evidence type="ECO:0000313" key="12">
    <source>
        <dbReference type="Proteomes" id="UP000000379"/>
    </source>
</evidence>
<dbReference type="NCBIfam" id="TIGR00224">
    <property type="entry name" value="pckA"/>
    <property type="match status" value="1"/>
</dbReference>
<name>D7CWX4_TRURR</name>
<dbReference type="GO" id="GO:0005524">
    <property type="term" value="F:ATP binding"/>
    <property type="evidence" value="ECO:0007669"/>
    <property type="project" value="UniProtKB-UniRule"/>
</dbReference>
<dbReference type="EC" id="4.1.1.49" evidence="3 10"/>
<dbReference type="KEGG" id="tra:Trad_1360"/>
<dbReference type="UniPathway" id="UPA00138"/>